<feature type="transmembrane region" description="Helical" evidence="7">
    <location>
        <begin position="335"/>
        <end position="355"/>
    </location>
</feature>
<dbReference type="InterPro" id="IPR036259">
    <property type="entry name" value="MFS_trans_sf"/>
</dbReference>
<accession>A0A7S9KLT0</accession>
<dbReference type="PANTHER" id="PTHR23502">
    <property type="entry name" value="MAJOR FACILITATOR SUPERFAMILY"/>
    <property type="match status" value="1"/>
</dbReference>
<dbReference type="Pfam" id="PF07690">
    <property type="entry name" value="MFS_1"/>
    <property type="match status" value="1"/>
</dbReference>
<feature type="transmembrane region" description="Helical" evidence="7">
    <location>
        <begin position="252"/>
        <end position="270"/>
    </location>
</feature>
<dbReference type="EMBL" id="CP031385">
    <property type="protein sequence ID" value="QPG94690.1"/>
    <property type="molecule type" value="Genomic_DNA"/>
</dbReference>
<feature type="transmembrane region" description="Helical" evidence="7">
    <location>
        <begin position="508"/>
        <end position="529"/>
    </location>
</feature>
<feature type="transmembrane region" description="Helical" evidence="7">
    <location>
        <begin position="159"/>
        <end position="177"/>
    </location>
</feature>
<name>A0A7S9KLT0_EPIFF</name>
<evidence type="ECO:0000256" key="7">
    <source>
        <dbReference type="SAM" id="Phobius"/>
    </source>
</evidence>
<dbReference type="SUPFAM" id="SSF103473">
    <property type="entry name" value="MFS general substrate transporter"/>
    <property type="match status" value="1"/>
</dbReference>
<evidence type="ECO:0000256" key="6">
    <source>
        <dbReference type="SAM" id="MobiDB-lite"/>
    </source>
</evidence>
<feature type="transmembrane region" description="Helical" evidence="7">
    <location>
        <begin position="535"/>
        <end position="557"/>
    </location>
</feature>
<sequence length="587" mass="64333">MGRSWSLKRPEDIISRPLPARLSKSPDISFFPRIHEQPVKREFPRRSMTGSSLSNSQRPIKYGTGKGAGIELVPQPSDDPEDPLNWPRWRKHLNLMSLLVMVGLVGGMKTAFIPTASSLSKQYRVSPTSIAALTAAPLMVSAMTGMVSSTVVKFRGKRPVYIMSALVLFIGTIWNTMAGDSYGSCLGSRIFQGLGWGAFDVLVNSSIQDTYFEHERNLPVTIYNILTITTTWGSPLLGGLVSKNANSFTNQFWVISCFYLLALPLLAFAAPETTFDRSRAAITPLPIPGLDAWRPWRLRHRVNKTSILEYLRQMKPFSFKAPITLPMILQAPRALIAPTTCLLFILTFIPFGALWGLTTSISALTAPAPLSLDFALTGVMMTGPWVIASLCVGGFSFYRGLYERFTRRVSCLIISTGSVLVLIGLLSYGLGVHNFMTSRPSPSYPIFSPVLGGQVSLPLLSVQLGILAGGSYILDTTTRPFVVRSASFTSYSISVAQRSIIDMQSGVIILRNFAAGIFVLAMPNAVTIYGGLKTAVIGLATTQVVITVAMMTIWWLYDESIWRTDGMIMGLVDSGLLKQSDSFFETD</sequence>
<gene>
    <name evidence="8" type="ORF">C2857_006732</name>
</gene>
<dbReference type="OrthoDB" id="5215911at2759"/>
<dbReference type="PANTHER" id="PTHR23502:SF68">
    <property type="entry name" value="MULTIDRUG TRANSPORTER, PUTATIVE (AFU_ORTHOLOGUE AFUA_3G01120)-RELATED"/>
    <property type="match status" value="1"/>
</dbReference>
<feature type="transmembrane region" description="Helical" evidence="7">
    <location>
        <begin position="409"/>
        <end position="431"/>
    </location>
</feature>
<comment type="similarity">
    <text evidence="2">Belongs to the major facilitator superfamily.</text>
</comment>
<feature type="compositionally biased region" description="Polar residues" evidence="6">
    <location>
        <begin position="48"/>
        <end position="58"/>
    </location>
</feature>
<feature type="transmembrane region" description="Helical" evidence="7">
    <location>
        <begin position="451"/>
        <end position="474"/>
    </location>
</feature>
<evidence type="ECO:0000256" key="4">
    <source>
        <dbReference type="ARBA" id="ARBA00022989"/>
    </source>
</evidence>
<keyword evidence="9" id="KW-1185">Reference proteome</keyword>
<feature type="region of interest" description="Disordered" evidence="6">
    <location>
        <begin position="41"/>
        <end position="60"/>
    </location>
</feature>
<dbReference type="GO" id="GO:0016020">
    <property type="term" value="C:membrane"/>
    <property type="evidence" value="ECO:0007669"/>
    <property type="project" value="UniProtKB-SubCell"/>
</dbReference>
<keyword evidence="4 7" id="KW-1133">Transmembrane helix</keyword>
<dbReference type="Gene3D" id="1.20.1250.20">
    <property type="entry name" value="MFS general substrate transporter like domains"/>
    <property type="match status" value="1"/>
</dbReference>
<reference evidence="8 9" key="1">
    <citation type="journal article" date="2018" name="PLoS Genet.">
        <title>Repeat elements organise 3D genome structure and mediate transcription in the filamentous fungus Epichloe festucae.</title>
        <authorList>
            <person name="Winter D.J."/>
            <person name="Ganley A.R.D."/>
            <person name="Young C.A."/>
            <person name="Liachko I."/>
            <person name="Schardl C.L."/>
            <person name="Dupont P.Y."/>
            <person name="Berry D."/>
            <person name="Ram A."/>
            <person name="Scott B."/>
            <person name="Cox M.P."/>
        </authorList>
    </citation>
    <scope>NUCLEOTIDE SEQUENCE [LARGE SCALE GENOMIC DNA]</scope>
    <source>
        <strain evidence="8 9">Fl1</strain>
    </source>
</reference>
<protein>
    <recommendedName>
        <fullName evidence="10">Major facilitator superfamily transporter</fullName>
    </recommendedName>
</protein>
<feature type="transmembrane region" description="Helical" evidence="7">
    <location>
        <begin position="93"/>
        <end position="113"/>
    </location>
</feature>
<evidence type="ECO:0008006" key="10">
    <source>
        <dbReference type="Google" id="ProtNLM"/>
    </source>
</evidence>
<keyword evidence="5 7" id="KW-0472">Membrane</keyword>
<evidence type="ECO:0000256" key="3">
    <source>
        <dbReference type="ARBA" id="ARBA00022692"/>
    </source>
</evidence>
<evidence type="ECO:0000313" key="8">
    <source>
        <dbReference type="EMBL" id="QPG94690.1"/>
    </source>
</evidence>
<dbReference type="InterPro" id="IPR011701">
    <property type="entry name" value="MFS"/>
</dbReference>
<evidence type="ECO:0000256" key="5">
    <source>
        <dbReference type="ARBA" id="ARBA00023136"/>
    </source>
</evidence>
<comment type="subcellular location">
    <subcellularLocation>
        <location evidence="1">Membrane</location>
        <topology evidence="1">Multi-pass membrane protein</topology>
    </subcellularLocation>
</comment>
<dbReference type="AlphaFoldDB" id="A0A7S9KLT0"/>
<feature type="transmembrane region" description="Helical" evidence="7">
    <location>
        <begin position="375"/>
        <end position="397"/>
    </location>
</feature>
<organism evidence="8 9">
    <name type="scientific">Epichloe festucae (strain Fl1)</name>
    <dbReference type="NCBI Taxonomy" id="877507"/>
    <lineage>
        <taxon>Eukaryota</taxon>
        <taxon>Fungi</taxon>
        <taxon>Dikarya</taxon>
        <taxon>Ascomycota</taxon>
        <taxon>Pezizomycotina</taxon>
        <taxon>Sordariomycetes</taxon>
        <taxon>Hypocreomycetidae</taxon>
        <taxon>Hypocreales</taxon>
        <taxon>Clavicipitaceae</taxon>
        <taxon>Epichloe</taxon>
    </lineage>
</organism>
<dbReference type="Proteomes" id="UP000594364">
    <property type="component" value="Chromosome 1"/>
</dbReference>
<evidence type="ECO:0000313" key="9">
    <source>
        <dbReference type="Proteomes" id="UP000594364"/>
    </source>
</evidence>
<evidence type="ECO:0000256" key="1">
    <source>
        <dbReference type="ARBA" id="ARBA00004141"/>
    </source>
</evidence>
<evidence type="ECO:0000256" key="2">
    <source>
        <dbReference type="ARBA" id="ARBA00008335"/>
    </source>
</evidence>
<feature type="transmembrane region" description="Helical" evidence="7">
    <location>
        <begin position="125"/>
        <end position="147"/>
    </location>
</feature>
<keyword evidence="3 7" id="KW-0812">Transmembrane</keyword>
<proteinExistence type="inferred from homology"/>
<dbReference type="GO" id="GO:0022857">
    <property type="term" value="F:transmembrane transporter activity"/>
    <property type="evidence" value="ECO:0007669"/>
    <property type="project" value="InterPro"/>
</dbReference>